<dbReference type="Gene3D" id="1.20.1050.10">
    <property type="match status" value="1"/>
</dbReference>
<evidence type="ECO:0000313" key="2">
    <source>
        <dbReference type="EMBL" id="KAF2183477.1"/>
    </source>
</evidence>
<dbReference type="Gene3D" id="3.40.30.10">
    <property type="entry name" value="Glutaredoxin"/>
    <property type="match status" value="1"/>
</dbReference>
<dbReference type="InterPro" id="IPR036282">
    <property type="entry name" value="Glutathione-S-Trfase_C_sf"/>
</dbReference>
<feature type="domain" description="GST C-terminal" evidence="1">
    <location>
        <begin position="117"/>
        <end position="264"/>
    </location>
</feature>
<evidence type="ECO:0000259" key="1">
    <source>
        <dbReference type="PROSITE" id="PS50405"/>
    </source>
</evidence>
<dbReference type="OrthoDB" id="3587182at2759"/>
<accession>A0A6A6DUW3</accession>
<evidence type="ECO:0000313" key="3">
    <source>
        <dbReference type="Proteomes" id="UP000800200"/>
    </source>
</evidence>
<dbReference type="Proteomes" id="UP000800200">
    <property type="component" value="Unassembled WGS sequence"/>
</dbReference>
<dbReference type="InterPro" id="IPR010987">
    <property type="entry name" value="Glutathione-S-Trfase_C-like"/>
</dbReference>
<dbReference type="PROSITE" id="PS50405">
    <property type="entry name" value="GST_CTER"/>
    <property type="match status" value="1"/>
</dbReference>
<gene>
    <name evidence="2" type="ORF">K469DRAFT_689942</name>
</gene>
<protein>
    <recommendedName>
        <fullName evidence="1">GST C-terminal domain-containing protein</fullName>
    </recommendedName>
</protein>
<name>A0A6A6DUW3_9PEZI</name>
<dbReference type="EMBL" id="ML994642">
    <property type="protein sequence ID" value="KAF2183477.1"/>
    <property type="molecule type" value="Genomic_DNA"/>
</dbReference>
<sequence>MSPSPTSTTLPKTTLWLWPSGLYPRRLTYYFLSKSLPPSILSSHNIHLIPVILDPVKRGLFSKPGYEERPTGSSLPILRIEKEGKKPFHISESSSILEYFEELFSAKEGYQEMIGRTPEQRARTRDIVNLVNDAVTWSNVVTRHTDPKSLSWSGMTQEQWSESAATDAKKQVHKLFSKLETWVGEDVIRKGCKSLSGEGMDVSLADMSLMAAIMYAEDMHKWDLVEEHGVLRVWCESAKKESWVMPLEEIYKLEREGLEGLFVK</sequence>
<dbReference type="AlphaFoldDB" id="A0A6A6DUW3"/>
<proteinExistence type="predicted"/>
<organism evidence="2 3">
    <name type="scientific">Zopfia rhizophila CBS 207.26</name>
    <dbReference type="NCBI Taxonomy" id="1314779"/>
    <lineage>
        <taxon>Eukaryota</taxon>
        <taxon>Fungi</taxon>
        <taxon>Dikarya</taxon>
        <taxon>Ascomycota</taxon>
        <taxon>Pezizomycotina</taxon>
        <taxon>Dothideomycetes</taxon>
        <taxon>Dothideomycetes incertae sedis</taxon>
        <taxon>Zopfiaceae</taxon>
        <taxon>Zopfia</taxon>
    </lineage>
</organism>
<dbReference type="SUPFAM" id="SSF47616">
    <property type="entry name" value="GST C-terminal domain-like"/>
    <property type="match status" value="1"/>
</dbReference>
<reference evidence="2" key="1">
    <citation type="journal article" date="2020" name="Stud. Mycol.">
        <title>101 Dothideomycetes genomes: a test case for predicting lifestyles and emergence of pathogens.</title>
        <authorList>
            <person name="Haridas S."/>
            <person name="Albert R."/>
            <person name="Binder M."/>
            <person name="Bloem J."/>
            <person name="Labutti K."/>
            <person name="Salamov A."/>
            <person name="Andreopoulos B."/>
            <person name="Baker S."/>
            <person name="Barry K."/>
            <person name="Bills G."/>
            <person name="Bluhm B."/>
            <person name="Cannon C."/>
            <person name="Castanera R."/>
            <person name="Culley D."/>
            <person name="Daum C."/>
            <person name="Ezra D."/>
            <person name="Gonzalez J."/>
            <person name="Henrissat B."/>
            <person name="Kuo A."/>
            <person name="Liang C."/>
            <person name="Lipzen A."/>
            <person name="Lutzoni F."/>
            <person name="Magnuson J."/>
            <person name="Mondo S."/>
            <person name="Nolan M."/>
            <person name="Ohm R."/>
            <person name="Pangilinan J."/>
            <person name="Park H.-J."/>
            <person name="Ramirez L."/>
            <person name="Alfaro M."/>
            <person name="Sun H."/>
            <person name="Tritt A."/>
            <person name="Yoshinaga Y."/>
            <person name="Zwiers L.-H."/>
            <person name="Turgeon B."/>
            <person name="Goodwin S."/>
            <person name="Spatafora J."/>
            <person name="Crous P."/>
            <person name="Grigoriev I."/>
        </authorList>
    </citation>
    <scope>NUCLEOTIDE SEQUENCE</scope>
    <source>
        <strain evidence="2">CBS 207.26</strain>
    </source>
</reference>
<keyword evidence="3" id="KW-1185">Reference proteome</keyword>